<organism evidence="1 2">
    <name type="scientific">Klebsiella phage Miami</name>
    <dbReference type="NCBI Taxonomy" id="2767581"/>
    <lineage>
        <taxon>Viruses</taxon>
        <taxon>Duplodnaviria</taxon>
        <taxon>Heunggongvirae</taxon>
        <taxon>Uroviricota</taxon>
        <taxon>Caudoviricetes</taxon>
        <taxon>Chimalliviridae</taxon>
        <taxon>Miamivirus</taxon>
        <taxon>Miamivirus miami</taxon>
    </lineage>
</organism>
<evidence type="ECO:0000313" key="2">
    <source>
        <dbReference type="Proteomes" id="UP000662782"/>
    </source>
</evidence>
<accession>A0A873WGB9</accession>
<dbReference type="Proteomes" id="UP000662782">
    <property type="component" value="Segment"/>
</dbReference>
<evidence type="ECO:0000313" key="1">
    <source>
        <dbReference type="EMBL" id="QPB09363.1"/>
    </source>
</evidence>
<protein>
    <submittedName>
        <fullName evidence="1">Uncharacterized protein</fullName>
    </submittedName>
</protein>
<proteinExistence type="predicted"/>
<reference evidence="1 2" key="1">
    <citation type="submission" date="2020-07" db="EMBL/GenBank/DDBJ databases">
        <title>Complete genome sequence of Klebsiella pneumoniae phage Miami.</title>
        <authorList>
            <person name="Mora D.A."/>
            <person name="Lessor L."/>
            <person name="Gill J."/>
            <person name="Liu M."/>
        </authorList>
    </citation>
    <scope>NUCLEOTIDE SEQUENCE [LARGE SCALE GENOMIC DNA]</scope>
</reference>
<dbReference type="EMBL" id="MT701590">
    <property type="protein sequence ID" value="QPB09363.1"/>
    <property type="molecule type" value="Genomic_DNA"/>
</dbReference>
<gene>
    <name evidence="1" type="ORF">CPT_Miami_268</name>
</gene>
<sequence>MGWEETRLNQLSGKRPDTLLSLPLSVAYCPLVECGTPNHERTFLVRAGEEAEDLGDHCP</sequence>
<keyword evidence="2" id="KW-1185">Reference proteome</keyword>
<name>A0A873WGB9_9CAUD</name>